<evidence type="ECO:0000313" key="2">
    <source>
        <dbReference type="EMBL" id="PDO10311.1"/>
    </source>
</evidence>
<proteinExistence type="predicted"/>
<feature type="domain" description="DUF1540" evidence="1">
    <location>
        <begin position="4"/>
        <end position="65"/>
    </location>
</feature>
<dbReference type="EMBL" id="MOXJ01000016">
    <property type="protein sequence ID" value="PDO10311.1"/>
    <property type="molecule type" value="Genomic_DNA"/>
</dbReference>
<accession>A0A2A6DZV0</accession>
<organism evidence="2 3">
    <name type="scientific">Candidatus Reconcilbacillus cellulovorans</name>
    <dbReference type="NCBI Taxonomy" id="1906605"/>
    <lineage>
        <taxon>Bacteria</taxon>
        <taxon>Bacillati</taxon>
        <taxon>Bacillota</taxon>
        <taxon>Bacilli</taxon>
        <taxon>Bacillales</taxon>
        <taxon>Paenibacillaceae</taxon>
        <taxon>Candidatus Reconcilbacillus</taxon>
    </lineage>
</organism>
<dbReference type="AlphaFoldDB" id="A0A2A6DZV0"/>
<protein>
    <recommendedName>
        <fullName evidence="1">DUF1540 domain-containing protein</fullName>
    </recommendedName>
</protein>
<dbReference type="Pfam" id="PF07561">
    <property type="entry name" value="DUF1540"/>
    <property type="match status" value="1"/>
</dbReference>
<evidence type="ECO:0000259" key="1">
    <source>
        <dbReference type="Pfam" id="PF07561"/>
    </source>
</evidence>
<dbReference type="Proteomes" id="UP000243688">
    <property type="component" value="Unassembled WGS sequence"/>
</dbReference>
<reference evidence="2 3" key="1">
    <citation type="submission" date="2016-12" db="EMBL/GenBank/DDBJ databases">
        <title>Candidatus Reconcilibacillus cellulovorans genome.</title>
        <authorList>
            <person name="Kolinko S."/>
            <person name="Wu Y.-W."/>
            <person name="Tachea F."/>
            <person name="Denzel E."/>
            <person name="Hiras J."/>
            <person name="Baecker N."/>
            <person name="Chan L.J."/>
            <person name="Eichorst S.A."/>
            <person name="Frey D."/>
            <person name="Adams P.D."/>
            <person name="Pray T."/>
            <person name="Tanjore D."/>
            <person name="Petzold C.J."/>
            <person name="Gladden J.M."/>
            <person name="Simmons B.A."/>
            <person name="Singer S.W."/>
        </authorList>
    </citation>
    <scope>NUCLEOTIDE SEQUENCE [LARGE SCALE GENOMIC DNA]</scope>
    <source>
        <strain evidence="2">JTherm</strain>
    </source>
</reference>
<dbReference type="InterPro" id="IPR011437">
    <property type="entry name" value="DUF1540"/>
</dbReference>
<sequence>MPTVKCSVSNCVYWKEGDDCGADAILITTDRHANRKEDVEFAGDTYRVVYEDAAQTSSQTCCRTFRRKPYE</sequence>
<gene>
    <name evidence="2" type="ORF">BLM47_07885</name>
</gene>
<name>A0A2A6DZV0_9BACL</name>
<evidence type="ECO:0000313" key="3">
    <source>
        <dbReference type="Proteomes" id="UP000243688"/>
    </source>
</evidence>
<comment type="caution">
    <text evidence="2">The sequence shown here is derived from an EMBL/GenBank/DDBJ whole genome shotgun (WGS) entry which is preliminary data.</text>
</comment>